<feature type="transmembrane region" description="Helical" evidence="9">
    <location>
        <begin position="69"/>
        <end position="86"/>
    </location>
</feature>
<proteinExistence type="predicted"/>
<feature type="transmembrane region" description="Helical" evidence="9">
    <location>
        <begin position="6"/>
        <end position="31"/>
    </location>
</feature>
<evidence type="ECO:0000313" key="11">
    <source>
        <dbReference type="Proteomes" id="UP000306912"/>
    </source>
</evidence>
<protein>
    <submittedName>
        <fullName evidence="10">Undecaprenyl/decaprenyl-phosphate alpha-N-acetylglucosaminyl 1-phosphate transferase</fullName>
    </submittedName>
</protein>
<feature type="transmembrane region" description="Helical" evidence="9">
    <location>
        <begin position="313"/>
        <end position="334"/>
    </location>
</feature>
<feature type="transmembrane region" description="Helical" evidence="9">
    <location>
        <begin position="98"/>
        <end position="119"/>
    </location>
</feature>
<evidence type="ECO:0000256" key="3">
    <source>
        <dbReference type="ARBA" id="ARBA00022679"/>
    </source>
</evidence>
<dbReference type="GO" id="GO:0005886">
    <property type="term" value="C:plasma membrane"/>
    <property type="evidence" value="ECO:0007669"/>
    <property type="project" value="UniProtKB-SubCell"/>
</dbReference>
<feature type="transmembrane region" description="Helical" evidence="9">
    <location>
        <begin position="157"/>
        <end position="175"/>
    </location>
</feature>
<evidence type="ECO:0000256" key="2">
    <source>
        <dbReference type="ARBA" id="ARBA00022475"/>
    </source>
</evidence>
<dbReference type="PANTHER" id="PTHR22926">
    <property type="entry name" value="PHOSPHO-N-ACETYLMURAMOYL-PENTAPEPTIDE-TRANSFERASE"/>
    <property type="match status" value="1"/>
</dbReference>
<feature type="transmembrane region" description="Helical" evidence="9">
    <location>
        <begin position="131"/>
        <end position="150"/>
    </location>
</feature>
<dbReference type="Proteomes" id="UP000306912">
    <property type="component" value="Unassembled WGS sequence"/>
</dbReference>
<feature type="binding site" evidence="7">
    <location>
        <position position="213"/>
    </location>
    <ligand>
        <name>Mg(2+)</name>
        <dbReference type="ChEBI" id="CHEBI:18420"/>
    </ligand>
</feature>
<feature type="transmembrane region" description="Helical" evidence="9">
    <location>
        <begin position="209"/>
        <end position="229"/>
    </location>
</feature>
<dbReference type="AlphaFoldDB" id="A0A5R8Q9I7"/>
<keyword evidence="3 10" id="KW-0808">Transferase</keyword>
<dbReference type="CDD" id="cd06853">
    <property type="entry name" value="GT_WecA_like"/>
    <property type="match status" value="1"/>
</dbReference>
<feature type="region of interest" description="Disordered" evidence="8">
    <location>
        <begin position="360"/>
        <end position="386"/>
    </location>
</feature>
<dbReference type="InterPro" id="IPR018480">
    <property type="entry name" value="PNAcMuramoyl-5peptid_Trfase_CS"/>
</dbReference>
<keyword evidence="5 9" id="KW-1133">Transmembrane helix</keyword>
<evidence type="ECO:0000256" key="7">
    <source>
        <dbReference type="PIRSR" id="PIRSR600715-1"/>
    </source>
</evidence>
<comment type="caution">
    <text evidence="10">The sequence shown here is derived from an EMBL/GenBank/DDBJ whole genome shotgun (WGS) entry which is preliminary data.</text>
</comment>
<dbReference type="InterPro" id="IPR000715">
    <property type="entry name" value="Glycosyl_transferase_4"/>
</dbReference>
<reference evidence="10 11" key="1">
    <citation type="submission" date="2019-05" db="EMBL/GenBank/DDBJ databases">
        <title>Culicoidintestinum kansasii gen. nov., sp. nov. from the gastrointestinal tract of the biting midge, Culicoides sonorensis.</title>
        <authorList>
            <person name="Neupane S."/>
            <person name="Ghosh A."/>
            <person name="Gunther S."/>
            <person name="Martin K."/>
            <person name="Zurek L."/>
        </authorList>
    </citation>
    <scope>NUCLEOTIDE SEQUENCE [LARGE SCALE GENOMIC DNA]</scope>
    <source>
        <strain evidence="10 11">CS-1</strain>
    </source>
</reference>
<keyword evidence="6 9" id="KW-0472">Membrane</keyword>
<dbReference type="GO" id="GO:0044038">
    <property type="term" value="P:cell wall macromolecule biosynthetic process"/>
    <property type="evidence" value="ECO:0007669"/>
    <property type="project" value="TreeGrafter"/>
</dbReference>
<dbReference type="PROSITE" id="PS01348">
    <property type="entry name" value="MRAY_2"/>
    <property type="match status" value="1"/>
</dbReference>
<evidence type="ECO:0000313" key="10">
    <source>
        <dbReference type="EMBL" id="TLG71528.1"/>
    </source>
</evidence>
<dbReference type="RefSeq" id="WP_138192166.1">
    <property type="nucleotide sequence ID" value="NZ_VBWP01000011.1"/>
</dbReference>
<gene>
    <name evidence="10" type="ORF">FEZ08_10565</name>
</gene>
<dbReference type="GO" id="GO:0071555">
    <property type="term" value="P:cell wall organization"/>
    <property type="evidence" value="ECO:0007669"/>
    <property type="project" value="TreeGrafter"/>
</dbReference>
<dbReference type="FunCoup" id="A0A5R8Q9I7">
    <property type="interactions" value="212"/>
</dbReference>
<dbReference type="GO" id="GO:0009103">
    <property type="term" value="P:lipopolysaccharide biosynthetic process"/>
    <property type="evidence" value="ECO:0007669"/>
    <property type="project" value="TreeGrafter"/>
</dbReference>
<dbReference type="OrthoDB" id="9783652at2"/>
<evidence type="ECO:0000256" key="4">
    <source>
        <dbReference type="ARBA" id="ARBA00022692"/>
    </source>
</evidence>
<dbReference type="GO" id="GO:0016780">
    <property type="term" value="F:phosphotransferase activity, for other substituted phosphate groups"/>
    <property type="evidence" value="ECO:0007669"/>
    <property type="project" value="InterPro"/>
</dbReference>
<dbReference type="InParanoid" id="A0A5R8Q9I7"/>
<feature type="transmembrane region" description="Helical" evidence="9">
    <location>
        <begin position="288"/>
        <end position="307"/>
    </location>
</feature>
<comment type="subcellular location">
    <subcellularLocation>
        <location evidence="1">Cell membrane</location>
        <topology evidence="1">Multi-pass membrane protein</topology>
    </subcellularLocation>
</comment>
<evidence type="ECO:0000256" key="5">
    <source>
        <dbReference type="ARBA" id="ARBA00022989"/>
    </source>
</evidence>
<evidence type="ECO:0000256" key="8">
    <source>
        <dbReference type="SAM" id="MobiDB-lite"/>
    </source>
</evidence>
<dbReference type="EMBL" id="VBWP01000011">
    <property type="protein sequence ID" value="TLG71528.1"/>
    <property type="molecule type" value="Genomic_DNA"/>
</dbReference>
<keyword evidence="11" id="KW-1185">Reference proteome</keyword>
<dbReference type="PANTHER" id="PTHR22926:SF3">
    <property type="entry name" value="UNDECAPRENYL-PHOSPHATE ALPHA-N-ACETYLGLUCOSAMINYL 1-PHOSPHATE TRANSFERASE"/>
    <property type="match status" value="1"/>
</dbReference>
<keyword evidence="4 9" id="KW-0812">Transmembrane</keyword>
<keyword evidence="7" id="KW-0479">Metal-binding</keyword>
<dbReference type="Pfam" id="PF00953">
    <property type="entry name" value="Glycos_transf_4"/>
    <property type="match status" value="1"/>
</dbReference>
<dbReference type="GO" id="GO:0046872">
    <property type="term" value="F:metal ion binding"/>
    <property type="evidence" value="ECO:0007669"/>
    <property type="project" value="UniProtKB-KW"/>
</dbReference>
<feature type="compositionally biased region" description="Basic residues" evidence="8">
    <location>
        <begin position="364"/>
        <end position="379"/>
    </location>
</feature>
<organism evidence="10 11">
    <name type="scientific">Culicoidibacter larvae</name>
    <dbReference type="NCBI Taxonomy" id="2579976"/>
    <lineage>
        <taxon>Bacteria</taxon>
        <taxon>Bacillati</taxon>
        <taxon>Bacillota</taxon>
        <taxon>Culicoidibacteria</taxon>
        <taxon>Culicoidibacterales</taxon>
        <taxon>Culicoidibacteraceae</taxon>
        <taxon>Culicoidibacter</taxon>
    </lineage>
</organism>
<evidence type="ECO:0000256" key="6">
    <source>
        <dbReference type="ARBA" id="ARBA00023136"/>
    </source>
</evidence>
<sequence>MQYLAFFCVCFIISSLATPFVQRIAVHIGALDYPNERKIHKSVIPRLGGLAIFISFLFGYTFFAANYQNMDFILVGAIMIVLMGIFDDIKPLKAWQKFLVQVIAAVIVVYFGNFVVYDIGFLDFQLVFTPVFAQIFTVVWIVGITNAINLIDGLDGLAAGISTISFVTIGMLAIFDNSLAGATLVATVAMILAGATAGFLVFNFPPAKIFMGDTGAQFLGFMIAILSVYGYKQAAFASFLVPIVILAIPILDTLFAIVRRVIKKQSFATPDRGHLHHRLLDSTKSPRMAIILIYLIDILFSSTAIMYSFSRFWGTILLIILLIVGEIFIEYFGLINARYRPLLAIGGKVYQKIGTAEQKEERAHRRRIQQLRNQRKREQKRRDSSK</sequence>
<feature type="binding site" evidence="7">
    <location>
        <position position="149"/>
    </location>
    <ligand>
        <name>Mg(2+)</name>
        <dbReference type="ChEBI" id="CHEBI:18420"/>
    </ligand>
</feature>
<keyword evidence="7" id="KW-0460">Magnesium</keyword>
<comment type="cofactor">
    <cofactor evidence="7">
        <name>Mg(2+)</name>
        <dbReference type="ChEBI" id="CHEBI:18420"/>
    </cofactor>
</comment>
<feature type="transmembrane region" description="Helical" evidence="9">
    <location>
        <begin position="181"/>
        <end position="202"/>
    </location>
</feature>
<feature type="transmembrane region" description="Helical" evidence="9">
    <location>
        <begin position="43"/>
        <end position="63"/>
    </location>
</feature>
<name>A0A5R8Q9I7_9FIRM</name>
<feature type="transmembrane region" description="Helical" evidence="9">
    <location>
        <begin position="235"/>
        <end position="258"/>
    </location>
</feature>
<evidence type="ECO:0000256" key="1">
    <source>
        <dbReference type="ARBA" id="ARBA00004651"/>
    </source>
</evidence>
<keyword evidence="2" id="KW-1003">Cell membrane</keyword>
<evidence type="ECO:0000256" key="9">
    <source>
        <dbReference type="SAM" id="Phobius"/>
    </source>
</evidence>
<accession>A0A5R8Q9I7</accession>